<dbReference type="Gene3D" id="3.40.50.300">
    <property type="entry name" value="P-loop containing nucleotide triphosphate hydrolases"/>
    <property type="match status" value="1"/>
</dbReference>
<dbReference type="InterPro" id="IPR027417">
    <property type="entry name" value="P-loop_NTPase"/>
</dbReference>
<evidence type="ECO:0000259" key="1">
    <source>
        <dbReference type="Pfam" id="PF13538"/>
    </source>
</evidence>
<dbReference type="SUPFAM" id="SSF52540">
    <property type="entry name" value="P-loop containing nucleoside triphosphate hydrolases"/>
    <property type="match status" value="1"/>
</dbReference>
<evidence type="ECO:0000313" key="2">
    <source>
        <dbReference type="EMBL" id="MBK1726470.1"/>
    </source>
</evidence>
<comment type="caution">
    <text evidence="2">The sequence shown here is derived from an EMBL/GenBank/DDBJ whole genome shotgun (WGS) entry which is preliminary data.</text>
</comment>
<feature type="domain" description="UvrD-like helicase C-terminal" evidence="1">
    <location>
        <begin position="12"/>
        <end position="59"/>
    </location>
</feature>
<dbReference type="InterPro" id="IPR027785">
    <property type="entry name" value="UvrD-like_helicase_C"/>
</dbReference>
<keyword evidence="3" id="KW-1185">Reference proteome</keyword>
<gene>
    <name evidence="2" type="ORF">CKO13_05435</name>
</gene>
<accession>A0ABS1E4P6</accession>
<dbReference type="Proteomes" id="UP000738126">
    <property type="component" value="Unassembled WGS sequence"/>
</dbReference>
<dbReference type="CDD" id="cd18809">
    <property type="entry name" value="SF1_C_RecD"/>
    <property type="match status" value="1"/>
</dbReference>
<name>A0ABS1E4P6_9GAMM</name>
<protein>
    <recommendedName>
        <fullName evidence="1">UvrD-like helicase C-terminal domain-containing protein</fullName>
    </recommendedName>
</protein>
<reference evidence="2 3" key="1">
    <citation type="journal article" date="2020" name="Microorganisms">
        <title>Osmotic Adaptation and Compatible Solute Biosynthesis of Phototrophic Bacteria as Revealed from Genome Analyses.</title>
        <authorList>
            <person name="Imhoff J.F."/>
            <person name="Rahn T."/>
            <person name="Kunzel S."/>
            <person name="Keller A."/>
            <person name="Neulinger S.C."/>
        </authorList>
    </citation>
    <scope>NUCLEOTIDE SEQUENCE [LARGE SCALE GENOMIC DNA]</scope>
    <source>
        <strain evidence="2 3">DSM 15116</strain>
    </source>
</reference>
<evidence type="ECO:0000313" key="3">
    <source>
        <dbReference type="Proteomes" id="UP000738126"/>
    </source>
</evidence>
<dbReference type="Pfam" id="PF13538">
    <property type="entry name" value="UvrD_C_2"/>
    <property type="match status" value="1"/>
</dbReference>
<sequence length="87" mass="9631">MLPSALPSHEAAYALTVHKSQGSELDEAHVLLPEADTPLLTRELLYTAVSRARERVTLYGPAAVLARGVQRRTRRESGLAERLQRPD</sequence>
<dbReference type="EMBL" id="NRSH01000044">
    <property type="protein sequence ID" value="MBK1726470.1"/>
    <property type="molecule type" value="Genomic_DNA"/>
</dbReference>
<proteinExistence type="predicted"/>
<organism evidence="2 3">
    <name type="scientific">Halorhodospira neutriphila</name>
    <dbReference type="NCBI Taxonomy" id="168379"/>
    <lineage>
        <taxon>Bacteria</taxon>
        <taxon>Pseudomonadati</taxon>
        <taxon>Pseudomonadota</taxon>
        <taxon>Gammaproteobacteria</taxon>
        <taxon>Chromatiales</taxon>
        <taxon>Ectothiorhodospiraceae</taxon>
        <taxon>Halorhodospira</taxon>
    </lineage>
</organism>